<reference evidence="2 3" key="1">
    <citation type="journal article" date="2019" name="Sci. Rep.">
        <title>Orb-weaving spider Araneus ventricosus genome elucidates the spidroin gene catalogue.</title>
        <authorList>
            <person name="Kono N."/>
            <person name="Nakamura H."/>
            <person name="Ohtoshi R."/>
            <person name="Moran D.A.P."/>
            <person name="Shinohara A."/>
            <person name="Yoshida Y."/>
            <person name="Fujiwara M."/>
            <person name="Mori M."/>
            <person name="Tomita M."/>
            <person name="Arakawa K."/>
        </authorList>
    </citation>
    <scope>NUCLEOTIDE SEQUENCE [LARGE SCALE GENOMIC DNA]</scope>
</reference>
<evidence type="ECO:0000313" key="3">
    <source>
        <dbReference type="Proteomes" id="UP000499080"/>
    </source>
</evidence>
<proteinExistence type="predicted"/>
<dbReference type="Gene3D" id="3.40.50.300">
    <property type="entry name" value="P-loop containing nucleotide triphosphate hydrolases"/>
    <property type="match status" value="1"/>
</dbReference>
<dbReference type="OrthoDB" id="6506646at2759"/>
<name>A0A4Y2V3K1_ARAVE</name>
<accession>A0A4Y2V3K1</accession>
<protein>
    <recommendedName>
        <fullName evidence="1">Sulfotransferase domain-containing protein</fullName>
    </recommendedName>
</protein>
<sequence length="83" mass="9421">MSTPRKGSGQKPKIPWYQDVDGFRITGFLSVDTYKSALAYKPRPDDIFIVAYPKCGTHWIQNILGCIFREGTAFNSTLELFSE</sequence>
<dbReference type="EMBL" id="BGPR01041949">
    <property type="protein sequence ID" value="GBO18307.1"/>
    <property type="molecule type" value="Genomic_DNA"/>
</dbReference>
<dbReference type="SUPFAM" id="SSF52540">
    <property type="entry name" value="P-loop containing nucleoside triphosphate hydrolases"/>
    <property type="match status" value="1"/>
</dbReference>
<keyword evidence="3" id="KW-1185">Reference proteome</keyword>
<gene>
    <name evidence="2" type="ORF">AVEN_9216_1</name>
</gene>
<evidence type="ECO:0000259" key="1">
    <source>
        <dbReference type="Pfam" id="PF00685"/>
    </source>
</evidence>
<comment type="caution">
    <text evidence="2">The sequence shown here is derived from an EMBL/GenBank/DDBJ whole genome shotgun (WGS) entry which is preliminary data.</text>
</comment>
<dbReference type="Pfam" id="PF00685">
    <property type="entry name" value="Sulfotransfer_1"/>
    <property type="match status" value="1"/>
</dbReference>
<dbReference type="AlphaFoldDB" id="A0A4Y2V3K1"/>
<dbReference type="GO" id="GO:0008146">
    <property type="term" value="F:sulfotransferase activity"/>
    <property type="evidence" value="ECO:0007669"/>
    <property type="project" value="InterPro"/>
</dbReference>
<feature type="domain" description="Sulfotransferase" evidence="1">
    <location>
        <begin position="44"/>
        <end position="73"/>
    </location>
</feature>
<dbReference type="InterPro" id="IPR027417">
    <property type="entry name" value="P-loop_NTPase"/>
</dbReference>
<feature type="non-terminal residue" evidence="2">
    <location>
        <position position="83"/>
    </location>
</feature>
<dbReference type="InterPro" id="IPR000863">
    <property type="entry name" value="Sulfotransferase_dom"/>
</dbReference>
<dbReference type="Proteomes" id="UP000499080">
    <property type="component" value="Unassembled WGS sequence"/>
</dbReference>
<organism evidence="2 3">
    <name type="scientific">Araneus ventricosus</name>
    <name type="common">Orbweaver spider</name>
    <name type="synonym">Epeira ventricosa</name>
    <dbReference type="NCBI Taxonomy" id="182803"/>
    <lineage>
        <taxon>Eukaryota</taxon>
        <taxon>Metazoa</taxon>
        <taxon>Ecdysozoa</taxon>
        <taxon>Arthropoda</taxon>
        <taxon>Chelicerata</taxon>
        <taxon>Arachnida</taxon>
        <taxon>Araneae</taxon>
        <taxon>Araneomorphae</taxon>
        <taxon>Entelegynae</taxon>
        <taxon>Araneoidea</taxon>
        <taxon>Araneidae</taxon>
        <taxon>Araneus</taxon>
    </lineage>
</organism>
<evidence type="ECO:0000313" key="2">
    <source>
        <dbReference type="EMBL" id="GBO18307.1"/>
    </source>
</evidence>